<dbReference type="EMBL" id="CADCST010000148">
    <property type="protein sequence ID" value="CAA9202829.1"/>
    <property type="molecule type" value="Genomic_DNA"/>
</dbReference>
<feature type="transmembrane region" description="Helical" evidence="5">
    <location>
        <begin position="78"/>
        <end position="94"/>
    </location>
</feature>
<keyword evidence="3 5" id="KW-1133">Transmembrane helix</keyword>
<keyword evidence="4 5" id="KW-0472">Membrane</keyword>
<evidence type="ECO:0000256" key="1">
    <source>
        <dbReference type="ARBA" id="ARBA00004141"/>
    </source>
</evidence>
<feature type="transmembrane region" description="Helical" evidence="5">
    <location>
        <begin position="101"/>
        <end position="126"/>
    </location>
</feature>
<proteinExistence type="predicted"/>
<gene>
    <name evidence="7" type="ORF">FLACOL7796_04473</name>
</gene>
<dbReference type="Proteomes" id="UP000474567">
    <property type="component" value="Unassembled WGS sequence"/>
</dbReference>
<evidence type="ECO:0000256" key="5">
    <source>
        <dbReference type="SAM" id="Phobius"/>
    </source>
</evidence>
<feature type="transmembrane region" description="Helical" evidence="5">
    <location>
        <begin position="162"/>
        <end position="181"/>
    </location>
</feature>
<feature type="transmembrane region" description="Helical" evidence="5">
    <location>
        <begin position="281"/>
        <end position="300"/>
    </location>
</feature>
<feature type="transmembrane region" description="Helical" evidence="5">
    <location>
        <begin position="402"/>
        <end position="420"/>
    </location>
</feature>
<keyword evidence="2 5" id="KW-0812">Transmembrane</keyword>
<dbReference type="PANTHER" id="PTHR37422">
    <property type="entry name" value="TEICHURONIC ACID BIOSYNTHESIS PROTEIN TUAE"/>
    <property type="match status" value="1"/>
</dbReference>
<evidence type="ECO:0000256" key="3">
    <source>
        <dbReference type="ARBA" id="ARBA00022989"/>
    </source>
</evidence>
<dbReference type="Pfam" id="PF04932">
    <property type="entry name" value="Wzy_C"/>
    <property type="match status" value="1"/>
</dbReference>
<dbReference type="InterPro" id="IPR007016">
    <property type="entry name" value="O-antigen_ligase-rel_domated"/>
</dbReference>
<protein>
    <recommendedName>
        <fullName evidence="6">O-antigen ligase-related domain-containing protein</fullName>
    </recommendedName>
</protein>
<sequence>MKSFSLSYNYLLLLHAVIALVIFAVPFLSKIYALLIPVVGFFIVYRSRNKNNEVIFVAAYLVGVEVLLRMTGGNFNNEFVKVTVIFFMLLGMIYSNFSTTALLYCFFLMLLIPGVLITATVLNASVDVKKSLVFNLSGPVCLAVCSLYMYKRKILFVDLQNVLIAMGLPIVSTTVYLFLYNPSVRDVVTGTQSNFETSGGFGPNQVSTILGLGIFIFFTQLILFSKSKKMLILNGGLLIFLTYRGIVTFSRGGVITALVMIVCLLLLLYRFSNTRGKKKFVLVFILTGLMGIGVWGYSSFQTNGLIEKRYANQDERGRQKKDRLGGREQIINEELKLFVENPILGVGAGMGKQIRKEVFGEEVASHNEITRMLSEHGLFGVLGILLIFVAPLILYLKNRQHLYFFSFFVFWLLTINHAAMRTAAPAFVYALSLLFVQVKIPEKTENSVD</sequence>
<evidence type="ECO:0000259" key="6">
    <source>
        <dbReference type="Pfam" id="PF04932"/>
    </source>
</evidence>
<reference evidence="7 8" key="1">
    <citation type="submission" date="2020-02" db="EMBL/GenBank/DDBJ databases">
        <authorList>
            <person name="Criscuolo A."/>
        </authorList>
    </citation>
    <scope>NUCLEOTIDE SEQUENCE [LARGE SCALE GENOMIC DNA]</scope>
    <source>
        <strain evidence="7">CECT7796</strain>
    </source>
</reference>
<keyword evidence="8" id="KW-1185">Reference proteome</keyword>
<dbReference type="RefSeq" id="WP_173968268.1">
    <property type="nucleotide sequence ID" value="NZ_CADCST010000148.1"/>
</dbReference>
<comment type="subcellular location">
    <subcellularLocation>
        <location evidence="1">Membrane</location>
        <topology evidence="1">Multi-pass membrane protein</topology>
    </subcellularLocation>
</comment>
<accession>A0ABN7EQN2</accession>
<name>A0ABN7EQN2_9FLAO</name>
<feature type="transmembrane region" description="Helical" evidence="5">
    <location>
        <begin position="201"/>
        <end position="223"/>
    </location>
</feature>
<feature type="domain" description="O-antigen ligase-related" evidence="6">
    <location>
        <begin position="238"/>
        <end position="384"/>
    </location>
</feature>
<organism evidence="7 8">
    <name type="scientific">Flavobacterium collinsii</name>
    <dbReference type="NCBI Taxonomy" id="1114861"/>
    <lineage>
        <taxon>Bacteria</taxon>
        <taxon>Pseudomonadati</taxon>
        <taxon>Bacteroidota</taxon>
        <taxon>Flavobacteriia</taxon>
        <taxon>Flavobacteriales</taxon>
        <taxon>Flavobacteriaceae</taxon>
        <taxon>Flavobacterium</taxon>
    </lineage>
</organism>
<dbReference type="InterPro" id="IPR051533">
    <property type="entry name" value="WaaL-like"/>
</dbReference>
<feature type="transmembrane region" description="Helical" evidence="5">
    <location>
        <begin position="252"/>
        <end position="269"/>
    </location>
</feature>
<evidence type="ECO:0000313" key="7">
    <source>
        <dbReference type="EMBL" id="CAA9202829.1"/>
    </source>
</evidence>
<evidence type="ECO:0000256" key="4">
    <source>
        <dbReference type="ARBA" id="ARBA00023136"/>
    </source>
</evidence>
<comment type="caution">
    <text evidence="7">The sequence shown here is derived from an EMBL/GenBank/DDBJ whole genome shotgun (WGS) entry which is preliminary data.</text>
</comment>
<feature type="transmembrane region" description="Helical" evidence="5">
    <location>
        <begin position="54"/>
        <end position="72"/>
    </location>
</feature>
<feature type="transmembrane region" description="Helical" evidence="5">
    <location>
        <begin position="31"/>
        <end position="47"/>
    </location>
</feature>
<evidence type="ECO:0000256" key="2">
    <source>
        <dbReference type="ARBA" id="ARBA00022692"/>
    </source>
</evidence>
<feature type="transmembrane region" description="Helical" evidence="5">
    <location>
        <begin position="230"/>
        <end position="246"/>
    </location>
</feature>
<evidence type="ECO:0000313" key="8">
    <source>
        <dbReference type="Proteomes" id="UP000474567"/>
    </source>
</evidence>
<feature type="transmembrane region" description="Helical" evidence="5">
    <location>
        <begin position="132"/>
        <end position="150"/>
    </location>
</feature>
<feature type="transmembrane region" description="Helical" evidence="5">
    <location>
        <begin position="377"/>
        <end position="395"/>
    </location>
</feature>
<dbReference type="PANTHER" id="PTHR37422:SF17">
    <property type="entry name" value="O-ANTIGEN LIGASE"/>
    <property type="match status" value="1"/>
</dbReference>